<dbReference type="SUPFAM" id="SSF53649">
    <property type="entry name" value="Alkaline phosphatase-like"/>
    <property type="match status" value="1"/>
</dbReference>
<dbReference type="FunFam" id="3.40.720.10:FF:000047">
    <property type="entry name" value="Arylsulfatase"/>
    <property type="match status" value="1"/>
</dbReference>
<feature type="chain" id="PRO_5038394869" evidence="7">
    <location>
        <begin position="20"/>
        <end position="536"/>
    </location>
</feature>
<organism evidence="9 10">
    <name type="scientific">Jilunia laotingensis</name>
    <dbReference type="NCBI Taxonomy" id="2763675"/>
    <lineage>
        <taxon>Bacteria</taxon>
        <taxon>Pseudomonadati</taxon>
        <taxon>Bacteroidota</taxon>
        <taxon>Bacteroidia</taxon>
        <taxon>Bacteroidales</taxon>
        <taxon>Bacteroidaceae</taxon>
        <taxon>Jilunia</taxon>
    </lineage>
</organism>
<dbReference type="CDD" id="cd16025">
    <property type="entry name" value="PAS_like"/>
    <property type="match status" value="1"/>
</dbReference>
<accession>A0A926INN0</accession>
<keyword evidence="2" id="KW-0479">Metal-binding</keyword>
<dbReference type="GO" id="GO:0004065">
    <property type="term" value="F:arylsulfatase activity"/>
    <property type="evidence" value="ECO:0007669"/>
    <property type="project" value="TreeGrafter"/>
</dbReference>
<evidence type="ECO:0000256" key="6">
    <source>
        <dbReference type="SAM" id="MobiDB-lite"/>
    </source>
</evidence>
<evidence type="ECO:0000256" key="5">
    <source>
        <dbReference type="PIRSR" id="PIRSR600917-52"/>
    </source>
</evidence>
<dbReference type="AlphaFoldDB" id="A0A926INN0"/>
<feature type="signal peptide" evidence="7">
    <location>
        <begin position="1"/>
        <end position="19"/>
    </location>
</feature>
<protein>
    <submittedName>
        <fullName evidence="9">Arylsulfatase</fullName>
    </submittedName>
</protein>
<evidence type="ECO:0000313" key="10">
    <source>
        <dbReference type="Proteomes" id="UP000651085"/>
    </source>
</evidence>
<dbReference type="PANTHER" id="PTHR42693">
    <property type="entry name" value="ARYLSULFATASE FAMILY MEMBER"/>
    <property type="match status" value="1"/>
</dbReference>
<dbReference type="InterPro" id="IPR024607">
    <property type="entry name" value="Sulfatase_CS"/>
</dbReference>
<dbReference type="FunFam" id="3.30.1120.10:FF:000008">
    <property type="entry name" value="Arylsulfatase"/>
    <property type="match status" value="1"/>
</dbReference>
<keyword evidence="10" id="KW-1185">Reference proteome</keyword>
<dbReference type="InterPro" id="IPR050738">
    <property type="entry name" value="Sulfatase"/>
</dbReference>
<evidence type="ECO:0000259" key="8">
    <source>
        <dbReference type="Pfam" id="PF00884"/>
    </source>
</evidence>
<dbReference type="InterPro" id="IPR000917">
    <property type="entry name" value="Sulfatase_N"/>
</dbReference>
<comment type="caution">
    <text evidence="9">The sequence shown here is derived from an EMBL/GenBank/DDBJ whole genome shotgun (WGS) entry which is preliminary data.</text>
</comment>
<keyword evidence="7" id="KW-0732">Signal</keyword>
<dbReference type="PROSITE" id="PS00149">
    <property type="entry name" value="SULFATASE_2"/>
    <property type="match status" value="1"/>
</dbReference>
<dbReference type="InterPro" id="IPR017850">
    <property type="entry name" value="Alkaline_phosphatase_core_sf"/>
</dbReference>
<comment type="PTM">
    <text evidence="5">The conversion to 3-oxoalanine (also known as C-formylglycine, FGly), of a serine or cysteine residue in prokaryotes and of a cysteine residue in eukaryotes, is critical for catalytic activity.</text>
</comment>
<sequence length="536" mass="60803">MNKRIFAAAPLLLTPFVWAQEKPNVVIILVDDMGYSDIGCYGGEVLTPNIDKLASTGTRFTQFYNTSRSCPARASLMTGLFQHQAGIGQMSEDPGSQKKNGDKDKNDWGTDGYKGFLNRRCVTIAEVLKESGYHTYMAGKWHLGMHGQEKWPLQRGFERFYGILAGACSYLRPDGGRGLTMDNTKLPAPEAPYYTTDAFADHAVQFVNEQKDDNPFFLYLAFNAPHWPLQAKEADIQKFTKLYRSKGWDKIRQARYKRMAKMGIIDKNVGFAEWENRSWDELTEKEKDESAYRMAVYAAQVHCVDYNVGKVIECLKKNNKLDNTLIFFLSDNGACAEPYEELGGGKQEDINNPSHSGMPSYGRAWAQTSNTPFRKYKCRSYEGGISTPLIVSWQKGLGNGKGELCRVPGYLPDIMPTVLEATGASYPQTYHGGNPIYPLAGTSLFPAIEKKTDSLHEYMYWEHQGNRAIRYGEWKAVRDQTGTVWELFNIEKDRTEKHNLAAQNPELLHKLIKEWDQWAARHFVLPKHAGDKEQTN</sequence>
<gene>
    <name evidence="9" type="ORF">H8744_04030</name>
</gene>
<dbReference type="RefSeq" id="WP_262433621.1">
    <property type="nucleotide sequence ID" value="NZ_JACRTF010000001.1"/>
</dbReference>
<evidence type="ECO:0000256" key="2">
    <source>
        <dbReference type="ARBA" id="ARBA00022723"/>
    </source>
</evidence>
<dbReference type="EMBL" id="JACRTF010000001">
    <property type="protein sequence ID" value="MBC8592424.1"/>
    <property type="molecule type" value="Genomic_DNA"/>
</dbReference>
<reference evidence="9" key="1">
    <citation type="submission" date="2020-08" db="EMBL/GenBank/DDBJ databases">
        <title>Genome public.</title>
        <authorList>
            <person name="Liu C."/>
            <person name="Sun Q."/>
        </authorList>
    </citation>
    <scope>NUCLEOTIDE SEQUENCE</scope>
    <source>
        <strain evidence="9">N12</strain>
    </source>
</reference>
<proteinExistence type="inferred from homology"/>
<feature type="modified residue" description="3-oxoalanine (Ser)" evidence="5">
    <location>
        <position position="69"/>
    </location>
</feature>
<dbReference type="PANTHER" id="PTHR42693:SF53">
    <property type="entry name" value="ENDO-4-O-SULFATASE"/>
    <property type="match status" value="1"/>
</dbReference>
<dbReference type="Gene3D" id="3.40.720.10">
    <property type="entry name" value="Alkaline Phosphatase, subunit A"/>
    <property type="match status" value="1"/>
</dbReference>
<evidence type="ECO:0000256" key="1">
    <source>
        <dbReference type="ARBA" id="ARBA00008779"/>
    </source>
</evidence>
<feature type="domain" description="Sulfatase N-terminal" evidence="8">
    <location>
        <begin position="23"/>
        <end position="423"/>
    </location>
</feature>
<keyword evidence="4" id="KW-0106">Calcium</keyword>
<feature type="region of interest" description="Disordered" evidence="6">
    <location>
        <begin position="88"/>
        <end position="107"/>
    </location>
</feature>
<comment type="similarity">
    <text evidence="1">Belongs to the sulfatase family.</text>
</comment>
<dbReference type="GO" id="GO:0046872">
    <property type="term" value="F:metal ion binding"/>
    <property type="evidence" value="ECO:0007669"/>
    <property type="project" value="UniProtKB-KW"/>
</dbReference>
<evidence type="ECO:0000256" key="3">
    <source>
        <dbReference type="ARBA" id="ARBA00022801"/>
    </source>
</evidence>
<dbReference type="Gene3D" id="3.30.1120.10">
    <property type="match status" value="1"/>
</dbReference>
<dbReference type="Pfam" id="PF00884">
    <property type="entry name" value="Sulfatase"/>
    <property type="match status" value="1"/>
</dbReference>
<name>A0A926INN0_9BACT</name>
<evidence type="ECO:0000313" key="9">
    <source>
        <dbReference type="EMBL" id="MBC8592424.1"/>
    </source>
</evidence>
<dbReference type="Proteomes" id="UP000651085">
    <property type="component" value="Unassembled WGS sequence"/>
</dbReference>
<feature type="compositionally biased region" description="Basic and acidic residues" evidence="6">
    <location>
        <begin position="95"/>
        <end position="107"/>
    </location>
</feature>
<keyword evidence="3" id="KW-0378">Hydrolase</keyword>
<evidence type="ECO:0000256" key="4">
    <source>
        <dbReference type="ARBA" id="ARBA00022837"/>
    </source>
</evidence>
<evidence type="ECO:0000256" key="7">
    <source>
        <dbReference type="SAM" id="SignalP"/>
    </source>
</evidence>